<dbReference type="Proteomes" id="UP000316621">
    <property type="component" value="Chromosome 7"/>
</dbReference>
<comment type="pathway">
    <text evidence="1">Protein modification; protein ubiquitination.</text>
</comment>
<keyword evidence="5" id="KW-0862">Zinc</keyword>
<evidence type="ECO:0000256" key="2">
    <source>
        <dbReference type="ARBA" id="ARBA00022723"/>
    </source>
</evidence>
<dbReference type="GO" id="GO:0008270">
    <property type="term" value="F:zinc ion binding"/>
    <property type="evidence" value="ECO:0007669"/>
    <property type="project" value="UniProtKB-KW"/>
</dbReference>
<organism evidence="9 10">
    <name type="scientific">Papaver somniferum</name>
    <name type="common">Opium poppy</name>
    <dbReference type="NCBI Taxonomy" id="3469"/>
    <lineage>
        <taxon>Eukaryota</taxon>
        <taxon>Viridiplantae</taxon>
        <taxon>Streptophyta</taxon>
        <taxon>Embryophyta</taxon>
        <taxon>Tracheophyta</taxon>
        <taxon>Spermatophyta</taxon>
        <taxon>Magnoliopsida</taxon>
        <taxon>Ranunculales</taxon>
        <taxon>Papaveraceae</taxon>
        <taxon>Papaveroideae</taxon>
        <taxon>Papaver</taxon>
    </lineage>
</organism>
<accession>A0A4Y7K5C9</accession>
<dbReference type="PROSITE" id="PS50089">
    <property type="entry name" value="ZF_RING_2"/>
    <property type="match status" value="1"/>
</dbReference>
<dbReference type="PANTHER" id="PTHR15710:SF74">
    <property type="entry name" value="RING-TYPE E3 UBIQUITIN TRANSFERASE-RELATED"/>
    <property type="match status" value="1"/>
</dbReference>
<evidence type="ECO:0000256" key="6">
    <source>
        <dbReference type="PROSITE-ProRule" id="PRU00175"/>
    </source>
</evidence>
<evidence type="ECO:0000313" key="9">
    <source>
        <dbReference type="EMBL" id="RZC68563.1"/>
    </source>
</evidence>
<evidence type="ECO:0000256" key="7">
    <source>
        <dbReference type="SAM" id="MobiDB-lite"/>
    </source>
</evidence>
<dbReference type="EMBL" id="CM010721">
    <property type="protein sequence ID" value="RZC68563.1"/>
    <property type="molecule type" value="Genomic_DNA"/>
</dbReference>
<name>A0A4Y7K5C9_PAPSO</name>
<evidence type="ECO:0000256" key="5">
    <source>
        <dbReference type="ARBA" id="ARBA00022833"/>
    </source>
</evidence>
<dbReference type="InterPro" id="IPR001841">
    <property type="entry name" value="Znf_RING"/>
</dbReference>
<dbReference type="PANTHER" id="PTHR15710">
    <property type="entry name" value="E3 UBIQUITIN-PROTEIN LIGASE PRAJA"/>
    <property type="match status" value="1"/>
</dbReference>
<reference evidence="9 10" key="1">
    <citation type="journal article" date="2018" name="Science">
        <title>The opium poppy genome and morphinan production.</title>
        <authorList>
            <person name="Guo L."/>
            <person name="Winzer T."/>
            <person name="Yang X."/>
            <person name="Li Y."/>
            <person name="Ning Z."/>
            <person name="He Z."/>
            <person name="Teodor R."/>
            <person name="Lu Y."/>
            <person name="Bowser T.A."/>
            <person name="Graham I.A."/>
            <person name="Ye K."/>
        </authorList>
    </citation>
    <scope>NUCLEOTIDE SEQUENCE [LARGE SCALE GENOMIC DNA]</scope>
    <source>
        <strain evidence="10">cv. HN1</strain>
        <tissue evidence="9">Leaves</tissue>
    </source>
</reference>
<dbReference type="Pfam" id="PF12678">
    <property type="entry name" value="zf-rbx1"/>
    <property type="match status" value="1"/>
</dbReference>
<keyword evidence="3 6" id="KW-0863">Zinc-finger</keyword>
<feature type="region of interest" description="Disordered" evidence="7">
    <location>
        <begin position="32"/>
        <end position="54"/>
    </location>
</feature>
<evidence type="ECO:0000259" key="8">
    <source>
        <dbReference type="PROSITE" id="PS50089"/>
    </source>
</evidence>
<protein>
    <recommendedName>
        <fullName evidence="8">RING-type domain-containing protein</fullName>
    </recommendedName>
</protein>
<dbReference type="OrthoDB" id="21204at2759"/>
<evidence type="ECO:0000256" key="1">
    <source>
        <dbReference type="ARBA" id="ARBA00004906"/>
    </source>
</evidence>
<keyword evidence="4" id="KW-0833">Ubl conjugation pathway</keyword>
<proteinExistence type="predicted"/>
<evidence type="ECO:0000313" key="10">
    <source>
        <dbReference type="Proteomes" id="UP000316621"/>
    </source>
</evidence>
<dbReference type="Gene3D" id="3.30.40.10">
    <property type="entry name" value="Zinc/RING finger domain, C3HC4 (zinc finger)"/>
    <property type="match status" value="1"/>
</dbReference>
<dbReference type="AlphaFoldDB" id="A0A4Y7K5C9"/>
<dbReference type="Gramene" id="RZC68563">
    <property type="protein sequence ID" value="RZC68563"/>
    <property type="gene ID" value="C5167_031791"/>
</dbReference>
<dbReference type="SUPFAM" id="SSF57850">
    <property type="entry name" value="RING/U-box"/>
    <property type="match status" value="1"/>
</dbReference>
<dbReference type="InterPro" id="IPR013083">
    <property type="entry name" value="Znf_RING/FYVE/PHD"/>
</dbReference>
<keyword evidence="10" id="KW-1185">Reference proteome</keyword>
<gene>
    <name evidence="9" type="ORF">C5167_031791</name>
</gene>
<dbReference type="InterPro" id="IPR024766">
    <property type="entry name" value="Znf_RING_H2"/>
</dbReference>
<evidence type="ECO:0000256" key="4">
    <source>
        <dbReference type="ARBA" id="ARBA00022786"/>
    </source>
</evidence>
<sequence length="156" mass="17063">MAVYPVLPSYDQYCFELGLTLAELDLSTWDDQNATTSDSSSAPPPPSTSSPSDSVLAVVSSMPTVAMDDTVCIVCMEGPHDHQADHDETDHHQEVVGKRMPCNHVYHANCISTWLSRYNSCPLCRCTIDTTSLPPAPSPPVQHHRQSVAIVDQQLN</sequence>
<keyword evidence="2" id="KW-0479">Metal-binding</keyword>
<dbReference type="SMART" id="SM00184">
    <property type="entry name" value="RING"/>
    <property type="match status" value="1"/>
</dbReference>
<feature type="domain" description="RING-type" evidence="8">
    <location>
        <begin position="72"/>
        <end position="125"/>
    </location>
</feature>
<evidence type="ECO:0000256" key="3">
    <source>
        <dbReference type="ARBA" id="ARBA00022771"/>
    </source>
</evidence>